<dbReference type="OrthoDB" id="9780136at2"/>
<dbReference type="SUPFAM" id="SSF53300">
    <property type="entry name" value="vWA-like"/>
    <property type="match status" value="1"/>
</dbReference>
<dbReference type="RefSeq" id="WP_104409416.1">
    <property type="nucleotide sequence ID" value="NZ_PTIS01000003.1"/>
</dbReference>
<dbReference type="CDD" id="cd00198">
    <property type="entry name" value="vWFA"/>
    <property type="match status" value="1"/>
</dbReference>
<feature type="transmembrane region" description="Helical" evidence="1">
    <location>
        <begin position="576"/>
        <end position="596"/>
    </location>
</feature>
<dbReference type="PANTHER" id="PTHR37464:SF1">
    <property type="entry name" value="BLL2463 PROTEIN"/>
    <property type="match status" value="1"/>
</dbReference>
<dbReference type="Pfam" id="PF13519">
    <property type="entry name" value="VWA_2"/>
    <property type="match status" value="1"/>
</dbReference>
<feature type="domain" description="VWFA" evidence="2">
    <location>
        <begin position="89"/>
        <end position="302"/>
    </location>
</feature>
<keyword evidence="1" id="KW-1133">Transmembrane helix</keyword>
<gene>
    <name evidence="3" type="ORF">BD821_103131</name>
</gene>
<dbReference type="EMBL" id="PTIS01000003">
    <property type="protein sequence ID" value="PPK49003.1"/>
    <property type="molecule type" value="Genomic_DNA"/>
</dbReference>
<dbReference type="PROSITE" id="PS50234">
    <property type="entry name" value="VWFA"/>
    <property type="match status" value="1"/>
</dbReference>
<reference evidence="3 4" key="1">
    <citation type="submission" date="2018-02" db="EMBL/GenBank/DDBJ databases">
        <title>Genomic Encyclopedia of Archaeal and Bacterial Type Strains, Phase II (KMG-II): from individual species to whole genera.</title>
        <authorList>
            <person name="Goeker M."/>
        </authorList>
    </citation>
    <scope>NUCLEOTIDE SEQUENCE [LARGE SCALE GENOMIC DNA]</scope>
    <source>
        <strain evidence="3 4">DSM 15099</strain>
    </source>
</reference>
<dbReference type="InterPro" id="IPR036465">
    <property type="entry name" value="vWFA_dom_sf"/>
</dbReference>
<dbReference type="Gene3D" id="3.40.50.410">
    <property type="entry name" value="von Willebrand factor, type A domain"/>
    <property type="match status" value="1"/>
</dbReference>
<dbReference type="STRING" id="37659.GCA_000703125_02060"/>
<accession>A0A2S6FZV8</accession>
<dbReference type="AlphaFoldDB" id="A0A2S6FZV8"/>
<dbReference type="InterPro" id="IPR002035">
    <property type="entry name" value="VWF_A"/>
</dbReference>
<dbReference type="Pfam" id="PF07584">
    <property type="entry name" value="BatA"/>
    <property type="match status" value="1"/>
</dbReference>
<organism evidence="3 4">
    <name type="scientific">Clostridium algidicarnis DSM 15099</name>
    <dbReference type="NCBI Taxonomy" id="1121295"/>
    <lineage>
        <taxon>Bacteria</taxon>
        <taxon>Bacillati</taxon>
        <taxon>Bacillota</taxon>
        <taxon>Clostridia</taxon>
        <taxon>Eubacteriales</taxon>
        <taxon>Clostridiaceae</taxon>
        <taxon>Clostridium</taxon>
    </lineage>
</organism>
<sequence>MKFVNSWPLIFLTFIPLLIFLYLLKQKSQDHIIPSTFLWKEVYKNVEVSTPFEKLRYNIMLLLQLLTILFLTFALTDPFLSMMGSDYKNIIIVMDSTGSMTATYGDVTRIEESKRRAEEYIDSINTDAEVTIINAAEKPSIELSSSKDKSLAKDKVKSIKIKSVSGNIEDSLSIIRALTKESESYEAIFFTDKALDIEDINGKVVDLTQKSSNASLDFLSYSENKEELKVLVKVTNRGSYEYTSDVALYGDEKLLDIKSITLNPKESKNVLFDKIYFKGDILKAELTEEDSIKEDNFIFEKVLNEDKKKVLLVTEKNIFLERALQTIPSIDIYKTNEESNINKEDKYDLYIFDNITPTNIPKGGNLLLINPESNSIFNVKEELQGGDGVVTKSSLSKYTEGLKFAIKSYKEIEKPNWAEEFLRVEEDSLGFIGNYNGKVVGVLGFDLHNSDLTLKAEFPILIHNVVGRLLDNGMLDKYSFKSGEEVKINARVDGEAVKITNPKGEEEIIDLRFPLKPYRGTDIIGIYEVVQNINEESIKTSFTVNFPTDSESNIEEENKSIDNLKENKSIKGGLNLRVYLIILSLIIIFIEWILYLKGY</sequence>
<evidence type="ECO:0000313" key="3">
    <source>
        <dbReference type="EMBL" id="PPK49003.1"/>
    </source>
</evidence>
<comment type="caution">
    <text evidence="3">The sequence shown here is derived from an EMBL/GenBank/DDBJ whole genome shotgun (WGS) entry which is preliminary data.</text>
</comment>
<feature type="transmembrane region" description="Helical" evidence="1">
    <location>
        <begin position="6"/>
        <end position="24"/>
    </location>
</feature>
<keyword evidence="1" id="KW-0472">Membrane</keyword>
<evidence type="ECO:0000259" key="2">
    <source>
        <dbReference type="PROSITE" id="PS50234"/>
    </source>
</evidence>
<feature type="transmembrane region" description="Helical" evidence="1">
    <location>
        <begin position="59"/>
        <end position="80"/>
    </location>
</feature>
<dbReference type="PANTHER" id="PTHR37464">
    <property type="entry name" value="BLL2463 PROTEIN"/>
    <property type="match status" value="1"/>
</dbReference>
<dbReference type="Proteomes" id="UP000239863">
    <property type="component" value="Unassembled WGS sequence"/>
</dbReference>
<evidence type="ECO:0000256" key="1">
    <source>
        <dbReference type="SAM" id="Phobius"/>
    </source>
</evidence>
<proteinExistence type="predicted"/>
<protein>
    <submittedName>
        <fullName evidence="3">von Willebrand factor type A domain-containing protein</fullName>
    </submittedName>
</protein>
<dbReference type="SMART" id="SM00327">
    <property type="entry name" value="VWA"/>
    <property type="match status" value="1"/>
</dbReference>
<keyword evidence="1" id="KW-0812">Transmembrane</keyword>
<name>A0A2S6FZV8_9CLOT</name>
<dbReference type="InterPro" id="IPR024163">
    <property type="entry name" value="Aerotolerance_reg_N"/>
</dbReference>
<evidence type="ECO:0000313" key="4">
    <source>
        <dbReference type="Proteomes" id="UP000239863"/>
    </source>
</evidence>